<organism evidence="1">
    <name type="scientific">marine sediment metagenome</name>
    <dbReference type="NCBI Taxonomy" id="412755"/>
    <lineage>
        <taxon>unclassified sequences</taxon>
        <taxon>metagenomes</taxon>
        <taxon>ecological metagenomes</taxon>
    </lineage>
</organism>
<accession>X1E558</accession>
<protein>
    <submittedName>
        <fullName evidence="1">Uncharacterized protein</fullName>
    </submittedName>
</protein>
<dbReference type="EMBL" id="BART01030228">
    <property type="protein sequence ID" value="GAH15505.1"/>
    <property type="molecule type" value="Genomic_DNA"/>
</dbReference>
<proteinExistence type="predicted"/>
<name>X1E558_9ZZZZ</name>
<gene>
    <name evidence="1" type="ORF">S01H4_52837</name>
</gene>
<sequence>SIVGENSEAGTVQTAIANPANEGYIASENLASNVQEVTAVGEILQPMWDKIRRYDMFRQTVDGESVGYLMTHAHHHLTIDSAGMDAAKTNHQLGFFGRPVEIDLMEVFYDHRNINDALLAAQLIAL</sequence>
<dbReference type="AlphaFoldDB" id="X1E558"/>
<feature type="non-terminal residue" evidence="1">
    <location>
        <position position="1"/>
    </location>
</feature>
<evidence type="ECO:0000313" key="1">
    <source>
        <dbReference type="EMBL" id="GAH15505.1"/>
    </source>
</evidence>
<comment type="caution">
    <text evidence="1">The sequence shown here is derived from an EMBL/GenBank/DDBJ whole genome shotgun (WGS) entry which is preliminary data.</text>
</comment>
<reference evidence="1" key="1">
    <citation type="journal article" date="2014" name="Front. Microbiol.">
        <title>High frequency of phylogenetically diverse reductive dehalogenase-homologous genes in deep subseafloor sedimentary metagenomes.</title>
        <authorList>
            <person name="Kawai M."/>
            <person name="Futagami T."/>
            <person name="Toyoda A."/>
            <person name="Takaki Y."/>
            <person name="Nishi S."/>
            <person name="Hori S."/>
            <person name="Arai W."/>
            <person name="Tsubouchi T."/>
            <person name="Morono Y."/>
            <person name="Uchiyama I."/>
            <person name="Ito T."/>
            <person name="Fujiyama A."/>
            <person name="Inagaki F."/>
            <person name="Takami H."/>
        </authorList>
    </citation>
    <scope>NUCLEOTIDE SEQUENCE</scope>
    <source>
        <strain evidence="1">Expedition CK06-06</strain>
    </source>
</reference>